<dbReference type="SUPFAM" id="SSF53649">
    <property type="entry name" value="Alkaline phosphatase-like"/>
    <property type="match status" value="1"/>
</dbReference>
<evidence type="ECO:0000256" key="3">
    <source>
        <dbReference type="ARBA" id="ARBA00022801"/>
    </source>
</evidence>
<reference evidence="6 7" key="1">
    <citation type="journal article" date="2020" name="Antonie Van Leeuwenhoek">
        <title>Rhodopirellula heiligendammensis sp. nov., Rhodopirellula pilleata sp. nov., and Rhodopirellula solitaria sp. nov. isolated from natural or artificial marine surfaces in Northern Germany and California, USA, and emended description of the genus Rhodopirellula.</title>
        <authorList>
            <person name="Kallscheuer N."/>
            <person name="Wiegand S."/>
            <person name="Jogler M."/>
            <person name="Boedeker C."/>
            <person name="Peeters S.H."/>
            <person name="Rast P."/>
            <person name="Heuer A."/>
            <person name="Jetten M.S.M."/>
            <person name="Rohde M."/>
            <person name="Jogler C."/>
        </authorList>
    </citation>
    <scope>NUCLEOTIDE SEQUENCE [LARGE SCALE GENOMIC DNA]</scope>
    <source>
        <strain evidence="6 7">Poly21</strain>
    </source>
</reference>
<dbReference type="InterPro" id="IPR050738">
    <property type="entry name" value="Sulfatase"/>
</dbReference>
<protein>
    <submittedName>
        <fullName evidence="6">Arylsulfatase</fullName>
        <ecNumber evidence="6">3.1.6.1</ecNumber>
    </submittedName>
</protein>
<sequence length="514" mass="56714">MMWLGIRFYVLLALTFVIAGQVAADERRSGEPIAKADENKPNVVVILADDLGWNSVGYHNKNFPTPNIDRLVREGVELNQFYVAPMCSPTRAGLMTGRYPIRFGAARAVIPPYRDFGLPVSEVTLPERLADLGYANRGVFGKWHLGHRRSKWHPLNQGFTHFHGHYNGAIDYFELTREDVRDWHVDAQPSDEQGYSTHLIADAAAKWITDSSASEAPYFCYVPFNAPHSPFQAPEETIARFDDRNSAKTKGNKPGKARNIAILKAMIWEMDEGVGRILKSIEDSGEANNTIVWFLSDNGGVGSLPRLNSPLRGSKLTVYEGGVRVPSCIRWPDRLAAGVKSEHVCGYIDVLPTIVDAAGGEIIADPELPLDGISLLSGLTSSDQFKSDGRPWYSYHGQSGDENEHLAVLVDGWKLKVNGPQLISESQLTEPKAGVELFHLSTDPNETKNLATDYPDKVGRLGRMLIEYRALQPSDAVPPYGVGSKGFVPPPKWHVDLSTPDVLVGAYPDGEDQQ</sequence>
<comment type="similarity">
    <text evidence="1">Belongs to the sulfatase family.</text>
</comment>
<name>A0A5C6C3K5_9BACT</name>
<dbReference type="Gene3D" id="3.40.720.10">
    <property type="entry name" value="Alkaline Phosphatase, subunit A"/>
    <property type="match status" value="1"/>
</dbReference>
<keyword evidence="3 6" id="KW-0378">Hydrolase</keyword>
<dbReference type="RefSeq" id="WP_302117193.1">
    <property type="nucleotide sequence ID" value="NZ_SJPU01000001.1"/>
</dbReference>
<dbReference type="Pfam" id="PF00884">
    <property type="entry name" value="Sulfatase"/>
    <property type="match status" value="1"/>
</dbReference>
<dbReference type="InterPro" id="IPR024607">
    <property type="entry name" value="Sulfatase_CS"/>
</dbReference>
<dbReference type="GO" id="GO:0046872">
    <property type="term" value="F:metal ion binding"/>
    <property type="evidence" value="ECO:0007669"/>
    <property type="project" value="UniProtKB-KW"/>
</dbReference>
<evidence type="ECO:0000259" key="5">
    <source>
        <dbReference type="Pfam" id="PF00884"/>
    </source>
</evidence>
<dbReference type="Gene3D" id="3.30.1120.10">
    <property type="match status" value="1"/>
</dbReference>
<evidence type="ECO:0000313" key="7">
    <source>
        <dbReference type="Proteomes" id="UP000319908"/>
    </source>
</evidence>
<feature type="domain" description="Sulfatase N-terminal" evidence="5">
    <location>
        <begin position="41"/>
        <end position="359"/>
    </location>
</feature>
<dbReference type="GO" id="GO:0004065">
    <property type="term" value="F:arylsulfatase activity"/>
    <property type="evidence" value="ECO:0007669"/>
    <property type="project" value="UniProtKB-EC"/>
</dbReference>
<dbReference type="AlphaFoldDB" id="A0A5C6C3K5"/>
<keyword evidence="7" id="KW-1185">Reference proteome</keyword>
<dbReference type="PANTHER" id="PTHR42693:SF27">
    <property type="entry name" value="ARYLSULFATASE B [PRECURSOR]"/>
    <property type="match status" value="1"/>
</dbReference>
<keyword evidence="4" id="KW-0106">Calcium</keyword>
<dbReference type="Proteomes" id="UP000319908">
    <property type="component" value="Unassembled WGS sequence"/>
</dbReference>
<dbReference type="InterPro" id="IPR017850">
    <property type="entry name" value="Alkaline_phosphatase_core_sf"/>
</dbReference>
<keyword evidence="2" id="KW-0479">Metal-binding</keyword>
<proteinExistence type="inferred from homology"/>
<dbReference type="PROSITE" id="PS00523">
    <property type="entry name" value="SULFATASE_1"/>
    <property type="match status" value="1"/>
</dbReference>
<dbReference type="EMBL" id="SJPU01000001">
    <property type="protein sequence ID" value="TWU18191.1"/>
    <property type="molecule type" value="Genomic_DNA"/>
</dbReference>
<organism evidence="6 7">
    <name type="scientific">Allorhodopirellula heiligendammensis</name>
    <dbReference type="NCBI Taxonomy" id="2714739"/>
    <lineage>
        <taxon>Bacteria</taxon>
        <taxon>Pseudomonadati</taxon>
        <taxon>Planctomycetota</taxon>
        <taxon>Planctomycetia</taxon>
        <taxon>Pirellulales</taxon>
        <taxon>Pirellulaceae</taxon>
        <taxon>Allorhodopirellula</taxon>
    </lineage>
</organism>
<dbReference type="EC" id="3.1.6.1" evidence="6"/>
<evidence type="ECO:0000256" key="1">
    <source>
        <dbReference type="ARBA" id="ARBA00008779"/>
    </source>
</evidence>
<comment type="caution">
    <text evidence="6">The sequence shown here is derived from an EMBL/GenBank/DDBJ whole genome shotgun (WGS) entry which is preliminary data.</text>
</comment>
<evidence type="ECO:0000256" key="2">
    <source>
        <dbReference type="ARBA" id="ARBA00022723"/>
    </source>
</evidence>
<gene>
    <name evidence="6" type="primary">atsA_4</name>
    <name evidence="6" type="ORF">Poly21_03460</name>
</gene>
<dbReference type="InterPro" id="IPR000917">
    <property type="entry name" value="Sulfatase_N"/>
</dbReference>
<accession>A0A5C6C3K5</accession>
<evidence type="ECO:0000313" key="6">
    <source>
        <dbReference type="EMBL" id="TWU18191.1"/>
    </source>
</evidence>
<dbReference type="PANTHER" id="PTHR42693">
    <property type="entry name" value="ARYLSULFATASE FAMILY MEMBER"/>
    <property type="match status" value="1"/>
</dbReference>
<evidence type="ECO:0000256" key="4">
    <source>
        <dbReference type="ARBA" id="ARBA00022837"/>
    </source>
</evidence>